<reference evidence="5" key="2">
    <citation type="submission" date="2023-05" db="EMBL/GenBank/DDBJ databases">
        <authorList>
            <consortium name="Lawrence Berkeley National Laboratory"/>
            <person name="Steindorff A."/>
            <person name="Hensen N."/>
            <person name="Bonometti L."/>
            <person name="Westerberg I."/>
            <person name="Brannstrom I.O."/>
            <person name="Guillou S."/>
            <person name="Cros-Aarteil S."/>
            <person name="Calhoun S."/>
            <person name="Haridas S."/>
            <person name="Kuo A."/>
            <person name="Mondo S."/>
            <person name="Pangilinan J."/>
            <person name="Riley R."/>
            <person name="Labutti K."/>
            <person name="Andreopoulos B."/>
            <person name="Lipzen A."/>
            <person name="Chen C."/>
            <person name="Yanf M."/>
            <person name="Daum C."/>
            <person name="Ng V."/>
            <person name="Clum A."/>
            <person name="Ohm R."/>
            <person name="Martin F."/>
            <person name="Silar P."/>
            <person name="Natvig D."/>
            <person name="Lalanne C."/>
            <person name="Gautier V."/>
            <person name="Ament-Velasquez S.L."/>
            <person name="Kruys A."/>
            <person name="Hutchinson M.I."/>
            <person name="Powell A.J."/>
            <person name="Barry K."/>
            <person name="Miller A.N."/>
            <person name="Grigoriev I.V."/>
            <person name="Debuchy R."/>
            <person name="Gladieux P."/>
            <person name="Thoren M.H."/>
            <person name="Johannesson H."/>
        </authorList>
    </citation>
    <scope>NUCLEOTIDE SEQUENCE</scope>
    <source>
        <strain evidence="5">CBS 103.79</strain>
    </source>
</reference>
<dbReference type="AlphaFoldDB" id="A0AAN6MRJ0"/>
<evidence type="ECO:0000313" key="5">
    <source>
        <dbReference type="EMBL" id="KAK3905776.1"/>
    </source>
</evidence>
<keyword evidence="6" id="KW-1185">Reference proteome</keyword>
<sequence>MEVVPLTARGGLVGLLAEDRDTREQRLRNLKALGASTGAQSFANAHRVEWTCSEEAGKLAYAAALCSKSVYGGSDDRVEPPAILGCSSELLGLIRPSGNGTLKASALFEIRERGGRTMLIATIRGSASFSDWLVNFDNGLSPCPDLLNFSSESGSLTSHKGFSNCARAFLPQFTEQLASALATARPPNQNIEVVFTGHSAGGAVAMLLYAHFLTNKRQYPMLSPHNLRFSCLTFGAPPIFNTDPTPLLDALQARLPRPGHMLAFAAEGDPVSRMDGAYAAVVANLYYRASAEDEDNPAEMARVARELPWLSLYRLGKLVVLRDEAGWPDELSVGAYVVGEGELGGWLWVNFFAHRKTVYMRWMGEVGMGHFNGRRRW</sequence>
<evidence type="ECO:0000313" key="6">
    <source>
        <dbReference type="Proteomes" id="UP001303889"/>
    </source>
</evidence>
<dbReference type="CDD" id="cd00519">
    <property type="entry name" value="Lipase_3"/>
    <property type="match status" value="1"/>
</dbReference>
<keyword evidence="5" id="KW-0378">Hydrolase</keyword>
<dbReference type="GO" id="GO:0006629">
    <property type="term" value="P:lipid metabolic process"/>
    <property type="evidence" value="ECO:0007669"/>
    <property type="project" value="InterPro"/>
</dbReference>
<feature type="domain" description="Fungal lipase-type" evidence="4">
    <location>
        <begin position="122"/>
        <end position="274"/>
    </location>
</feature>
<dbReference type="InterPro" id="IPR051218">
    <property type="entry name" value="Sec_MonoDiacylglyc_Lipase"/>
</dbReference>
<comment type="caution">
    <text evidence="5">The sequence shown here is derived from an EMBL/GenBank/DDBJ whole genome shotgun (WGS) entry which is preliminary data.</text>
</comment>
<proteinExistence type="inferred from homology"/>
<dbReference type="InterPro" id="IPR029058">
    <property type="entry name" value="AB_hydrolase_fold"/>
</dbReference>
<dbReference type="PANTHER" id="PTHR45856">
    <property type="entry name" value="ALPHA/BETA-HYDROLASES SUPERFAMILY PROTEIN"/>
    <property type="match status" value="1"/>
</dbReference>
<dbReference type="EMBL" id="MU855347">
    <property type="protein sequence ID" value="KAK3905776.1"/>
    <property type="molecule type" value="Genomic_DNA"/>
</dbReference>
<dbReference type="Proteomes" id="UP001303889">
    <property type="component" value="Unassembled WGS sequence"/>
</dbReference>
<dbReference type="Pfam" id="PF01764">
    <property type="entry name" value="Lipase_3"/>
    <property type="match status" value="1"/>
</dbReference>
<gene>
    <name evidence="5" type="ORF">C8A05DRAFT_41348</name>
</gene>
<evidence type="ECO:0000256" key="2">
    <source>
        <dbReference type="ARBA" id="ARBA00047591"/>
    </source>
</evidence>
<dbReference type="GO" id="GO:0016787">
    <property type="term" value="F:hydrolase activity"/>
    <property type="evidence" value="ECO:0007669"/>
    <property type="project" value="UniProtKB-KW"/>
</dbReference>
<reference evidence="5" key="1">
    <citation type="journal article" date="2023" name="Mol. Phylogenet. Evol.">
        <title>Genome-scale phylogeny and comparative genomics of the fungal order Sordariales.</title>
        <authorList>
            <person name="Hensen N."/>
            <person name="Bonometti L."/>
            <person name="Westerberg I."/>
            <person name="Brannstrom I.O."/>
            <person name="Guillou S."/>
            <person name="Cros-Aarteil S."/>
            <person name="Calhoun S."/>
            <person name="Haridas S."/>
            <person name="Kuo A."/>
            <person name="Mondo S."/>
            <person name="Pangilinan J."/>
            <person name="Riley R."/>
            <person name="LaButti K."/>
            <person name="Andreopoulos B."/>
            <person name="Lipzen A."/>
            <person name="Chen C."/>
            <person name="Yan M."/>
            <person name="Daum C."/>
            <person name="Ng V."/>
            <person name="Clum A."/>
            <person name="Steindorff A."/>
            <person name="Ohm R.A."/>
            <person name="Martin F."/>
            <person name="Silar P."/>
            <person name="Natvig D.O."/>
            <person name="Lalanne C."/>
            <person name="Gautier V."/>
            <person name="Ament-Velasquez S.L."/>
            <person name="Kruys A."/>
            <person name="Hutchinson M.I."/>
            <person name="Powell A.J."/>
            <person name="Barry K."/>
            <person name="Miller A.N."/>
            <person name="Grigoriev I.V."/>
            <person name="Debuchy R."/>
            <person name="Gladieux P."/>
            <person name="Hiltunen Thoren M."/>
            <person name="Johannesson H."/>
        </authorList>
    </citation>
    <scope>NUCLEOTIDE SEQUENCE</scope>
    <source>
        <strain evidence="5">CBS 103.79</strain>
    </source>
</reference>
<name>A0AAN6MRJ0_9PEZI</name>
<dbReference type="Gene3D" id="3.40.50.1820">
    <property type="entry name" value="alpha/beta hydrolase"/>
    <property type="match status" value="1"/>
</dbReference>
<dbReference type="PANTHER" id="PTHR45856:SF24">
    <property type="entry name" value="FUNGAL LIPASE-LIKE DOMAIN-CONTAINING PROTEIN"/>
    <property type="match status" value="1"/>
</dbReference>
<evidence type="ECO:0000256" key="3">
    <source>
        <dbReference type="ARBA" id="ARBA00048461"/>
    </source>
</evidence>
<dbReference type="SUPFAM" id="SSF53474">
    <property type="entry name" value="alpha/beta-Hydrolases"/>
    <property type="match status" value="1"/>
</dbReference>
<accession>A0AAN6MRJ0</accession>
<evidence type="ECO:0000256" key="1">
    <source>
        <dbReference type="ARBA" id="ARBA00043996"/>
    </source>
</evidence>
<evidence type="ECO:0000259" key="4">
    <source>
        <dbReference type="Pfam" id="PF01764"/>
    </source>
</evidence>
<protein>
    <submittedName>
        <fullName evidence="5">Alpha/Beta hydrolase protein</fullName>
    </submittedName>
</protein>
<dbReference type="InterPro" id="IPR002921">
    <property type="entry name" value="Fungal_lipase-type"/>
</dbReference>
<comment type="catalytic activity">
    <reaction evidence="3">
        <text>a monoacylglycerol + H2O = glycerol + a fatty acid + H(+)</text>
        <dbReference type="Rhea" id="RHEA:15245"/>
        <dbReference type="ChEBI" id="CHEBI:15377"/>
        <dbReference type="ChEBI" id="CHEBI:15378"/>
        <dbReference type="ChEBI" id="CHEBI:17408"/>
        <dbReference type="ChEBI" id="CHEBI:17754"/>
        <dbReference type="ChEBI" id="CHEBI:28868"/>
    </reaction>
</comment>
<comment type="similarity">
    <text evidence="1">Belongs to the AB hydrolase superfamily. Lipase family. Class 3 subfamily.</text>
</comment>
<organism evidence="5 6">
    <name type="scientific">Staphylotrichum tortipilum</name>
    <dbReference type="NCBI Taxonomy" id="2831512"/>
    <lineage>
        <taxon>Eukaryota</taxon>
        <taxon>Fungi</taxon>
        <taxon>Dikarya</taxon>
        <taxon>Ascomycota</taxon>
        <taxon>Pezizomycotina</taxon>
        <taxon>Sordariomycetes</taxon>
        <taxon>Sordariomycetidae</taxon>
        <taxon>Sordariales</taxon>
        <taxon>Chaetomiaceae</taxon>
        <taxon>Staphylotrichum</taxon>
    </lineage>
</organism>
<comment type="catalytic activity">
    <reaction evidence="2">
        <text>a diacylglycerol + H2O = a monoacylglycerol + a fatty acid + H(+)</text>
        <dbReference type="Rhea" id="RHEA:32731"/>
        <dbReference type="ChEBI" id="CHEBI:15377"/>
        <dbReference type="ChEBI" id="CHEBI:15378"/>
        <dbReference type="ChEBI" id="CHEBI:17408"/>
        <dbReference type="ChEBI" id="CHEBI:18035"/>
        <dbReference type="ChEBI" id="CHEBI:28868"/>
    </reaction>
</comment>